<accession>X6N4P4</accession>
<sequence>MQSPGVRKIANRWCGLTSHIAIKWKFKLVWRCPEMATRRICLQVPEETFMSAKLKLVLKLLFALQLSSMCLLSLLNSMESTWNIGDVLDGNQEKKNIGKILPDQSQIILVRQDEKKEDVDIKQSENASTLWYSSGSSDWIKEEVENDGEKDVKEDEDDEGKKKDIKFVCVLELFKEKKKRNN</sequence>
<reference evidence="2 3" key="1">
    <citation type="journal article" date="2013" name="Curr. Biol.">
        <title>The Genome of the Foraminiferan Reticulomyxa filosa.</title>
        <authorList>
            <person name="Glockner G."/>
            <person name="Hulsmann N."/>
            <person name="Schleicher M."/>
            <person name="Noegel A.A."/>
            <person name="Eichinger L."/>
            <person name="Gallinger C."/>
            <person name="Pawlowski J."/>
            <person name="Sierra R."/>
            <person name="Euteneuer U."/>
            <person name="Pillet L."/>
            <person name="Moustafa A."/>
            <person name="Platzer M."/>
            <person name="Groth M."/>
            <person name="Szafranski K."/>
            <person name="Schliwa M."/>
        </authorList>
    </citation>
    <scope>NUCLEOTIDE SEQUENCE [LARGE SCALE GENOMIC DNA]</scope>
</reference>
<dbReference type="EMBL" id="ASPP01012757">
    <property type="protein sequence ID" value="ETO20292.1"/>
    <property type="molecule type" value="Genomic_DNA"/>
</dbReference>
<evidence type="ECO:0000313" key="2">
    <source>
        <dbReference type="EMBL" id="ETO20292.1"/>
    </source>
</evidence>
<comment type="caution">
    <text evidence="2">The sequence shown here is derived from an EMBL/GenBank/DDBJ whole genome shotgun (WGS) entry which is preliminary data.</text>
</comment>
<dbReference type="AlphaFoldDB" id="X6N4P4"/>
<gene>
    <name evidence="2" type="ORF">RFI_16926</name>
</gene>
<dbReference type="Proteomes" id="UP000023152">
    <property type="component" value="Unassembled WGS sequence"/>
</dbReference>
<feature type="region of interest" description="Disordered" evidence="1">
    <location>
        <begin position="142"/>
        <end position="161"/>
    </location>
</feature>
<keyword evidence="3" id="KW-1185">Reference proteome</keyword>
<evidence type="ECO:0000256" key="1">
    <source>
        <dbReference type="SAM" id="MobiDB-lite"/>
    </source>
</evidence>
<organism evidence="2 3">
    <name type="scientific">Reticulomyxa filosa</name>
    <dbReference type="NCBI Taxonomy" id="46433"/>
    <lineage>
        <taxon>Eukaryota</taxon>
        <taxon>Sar</taxon>
        <taxon>Rhizaria</taxon>
        <taxon>Retaria</taxon>
        <taxon>Foraminifera</taxon>
        <taxon>Monothalamids</taxon>
        <taxon>Reticulomyxidae</taxon>
        <taxon>Reticulomyxa</taxon>
    </lineage>
</organism>
<proteinExistence type="predicted"/>
<evidence type="ECO:0000313" key="3">
    <source>
        <dbReference type="Proteomes" id="UP000023152"/>
    </source>
</evidence>
<name>X6N4P4_RETFI</name>
<protein>
    <submittedName>
        <fullName evidence="2">Uncharacterized protein</fullName>
    </submittedName>
</protein>